<dbReference type="Proteomes" id="UP000190667">
    <property type="component" value="Unassembled WGS sequence"/>
</dbReference>
<proteinExistence type="predicted"/>
<dbReference type="AlphaFoldDB" id="A0A1S8YDZ1"/>
<evidence type="ECO:0000313" key="2">
    <source>
        <dbReference type="Proteomes" id="UP000190667"/>
    </source>
</evidence>
<evidence type="ECO:0000313" key="1">
    <source>
        <dbReference type="EMBL" id="OON37042.1"/>
    </source>
</evidence>
<comment type="caution">
    <text evidence="1">The sequence shown here is derived from an EMBL/GenBank/DDBJ whole genome shotgun (WGS) entry which is preliminary data.</text>
</comment>
<keyword evidence="2" id="KW-1185">Reference proteome</keyword>
<dbReference type="EMBL" id="MRUL01000022">
    <property type="protein sequence ID" value="OON37042.1"/>
    <property type="molecule type" value="Genomic_DNA"/>
</dbReference>
<reference evidence="1 2" key="1">
    <citation type="submission" date="2016-12" db="EMBL/GenBank/DDBJ databases">
        <title>Izhakiella australiana sp. nov. of genus Izhakiella isolated from Australian desert.</title>
        <authorList>
            <person name="Ji M."/>
        </authorList>
    </citation>
    <scope>NUCLEOTIDE SEQUENCE [LARGE SCALE GENOMIC DNA]</scope>
    <source>
        <strain evidence="1 2">D4N98</strain>
    </source>
</reference>
<gene>
    <name evidence="1" type="ORF">BTJ39_20805</name>
</gene>
<name>A0A1S8YDZ1_9GAMM</name>
<sequence length="82" mass="8458">MKKFTGEEKVWLISAGSRSGMAVRQATRSACAGAESSRAFCDRSAGLAAIKVCRPLAGHTDVLVLVRKAGGPSVTGVPGLQQ</sequence>
<accession>A0A1S8YDZ1</accession>
<organism evidence="1 2">
    <name type="scientific">Izhakiella australiensis</name>
    <dbReference type="NCBI Taxonomy" id="1926881"/>
    <lineage>
        <taxon>Bacteria</taxon>
        <taxon>Pseudomonadati</taxon>
        <taxon>Pseudomonadota</taxon>
        <taxon>Gammaproteobacteria</taxon>
        <taxon>Enterobacterales</taxon>
        <taxon>Erwiniaceae</taxon>
        <taxon>Izhakiella</taxon>
    </lineage>
</organism>
<protein>
    <submittedName>
        <fullName evidence="1">Uncharacterized protein</fullName>
    </submittedName>
</protein>